<proteinExistence type="predicted"/>
<keyword evidence="1" id="KW-0812">Transmembrane</keyword>
<feature type="domain" description="FecR protein" evidence="2">
    <location>
        <begin position="122"/>
        <end position="213"/>
    </location>
</feature>
<gene>
    <name evidence="4" type="ORF">DD235_04470</name>
</gene>
<evidence type="ECO:0000313" key="5">
    <source>
        <dbReference type="Proteomes" id="UP000245212"/>
    </source>
</evidence>
<dbReference type="EMBL" id="QETA01000001">
    <property type="protein sequence ID" value="PWF25396.1"/>
    <property type="molecule type" value="Genomic_DNA"/>
</dbReference>
<keyword evidence="1" id="KW-1133">Transmembrane helix</keyword>
<protein>
    <submittedName>
        <fullName evidence="4">Histidine kinase</fullName>
    </submittedName>
</protein>
<dbReference type="RefSeq" id="WP_109060799.1">
    <property type="nucleotide sequence ID" value="NZ_QETA01000001.1"/>
</dbReference>
<dbReference type="InterPro" id="IPR006860">
    <property type="entry name" value="FecR"/>
</dbReference>
<keyword evidence="5" id="KW-1185">Reference proteome</keyword>
<dbReference type="InterPro" id="IPR012373">
    <property type="entry name" value="Ferrdict_sens_TM"/>
</dbReference>
<comment type="caution">
    <text evidence="4">The sequence shown here is derived from an EMBL/GenBank/DDBJ whole genome shotgun (WGS) entry which is preliminary data.</text>
</comment>
<dbReference type="AlphaFoldDB" id="A0A2V1K2E2"/>
<sequence>MRDEPTIRAQAAEWLVRLSSDDDTEDRRTIEHEFERWKQHDPLHAEAASALEALIGQVKQVGAGDSALSGPARRALEHSFENIGRRRERLRRNVRMAVLCLLLSIPVWLFFRAYPAAILLADVSTPAGQWQQQKLADGTLLALDGSTAVDIELSGGRRIVRLLQGRIWVDVAPDPDRPFVVVTPFGDMQALGTRFIVSLTPEAAQLTMLESRVSIQPADRVETRVLEAGQQIAVTAAGYGPQQRIDIATTEQAWHDHQLIVQDRPLPEVLAELGRHRRGYLLFDTQALARYRVSAVLPLDRPEQALQLLQRSFPALRLRSMTPYLTWVGVQQP</sequence>
<dbReference type="PIRSF" id="PIRSF018266">
    <property type="entry name" value="FecR"/>
    <property type="match status" value="1"/>
</dbReference>
<dbReference type="InterPro" id="IPR032623">
    <property type="entry name" value="FecR_N"/>
</dbReference>
<dbReference type="Pfam" id="PF04773">
    <property type="entry name" value="FecR"/>
    <property type="match status" value="1"/>
</dbReference>
<evidence type="ECO:0000259" key="3">
    <source>
        <dbReference type="Pfam" id="PF16220"/>
    </source>
</evidence>
<dbReference type="PANTHER" id="PTHR30273">
    <property type="entry name" value="PERIPLASMIC SIGNAL SENSOR AND SIGMA FACTOR ACTIVATOR FECR-RELATED"/>
    <property type="match status" value="1"/>
</dbReference>
<dbReference type="Gene3D" id="2.60.120.1440">
    <property type="match status" value="1"/>
</dbReference>
<dbReference type="GO" id="GO:0016301">
    <property type="term" value="F:kinase activity"/>
    <property type="evidence" value="ECO:0007669"/>
    <property type="project" value="UniProtKB-KW"/>
</dbReference>
<dbReference type="PANTHER" id="PTHR30273:SF2">
    <property type="entry name" value="PROTEIN FECR"/>
    <property type="match status" value="1"/>
</dbReference>
<dbReference type="GO" id="GO:0016989">
    <property type="term" value="F:sigma factor antagonist activity"/>
    <property type="evidence" value="ECO:0007669"/>
    <property type="project" value="TreeGrafter"/>
</dbReference>
<evidence type="ECO:0000313" key="4">
    <source>
        <dbReference type="EMBL" id="PWF25396.1"/>
    </source>
</evidence>
<keyword evidence="4" id="KW-0418">Kinase</keyword>
<dbReference type="Pfam" id="PF16220">
    <property type="entry name" value="DUF4880"/>
    <property type="match status" value="1"/>
</dbReference>
<reference evidence="5" key="1">
    <citation type="submission" date="2018-05" db="EMBL/GenBank/DDBJ databases">
        <authorList>
            <person name="Li Y."/>
        </authorList>
    </citation>
    <scope>NUCLEOTIDE SEQUENCE [LARGE SCALE GENOMIC DNA]</scope>
    <source>
        <strain evidence="5">3d-2-2</strain>
    </source>
</reference>
<keyword evidence="4" id="KW-0808">Transferase</keyword>
<accession>A0A2V1K2E2</accession>
<keyword evidence="1" id="KW-0472">Membrane</keyword>
<feature type="transmembrane region" description="Helical" evidence="1">
    <location>
        <begin position="94"/>
        <end position="111"/>
    </location>
</feature>
<organism evidence="4 5">
    <name type="scientific">Corticimicrobacter populi</name>
    <dbReference type="NCBI Taxonomy" id="2175229"/>
    <lineage>
        <taxon>Bacteria</taxon>
        <taxon>Pseudomonadati</taxon>
        <taxon>Pseudomonadota</taxon>
        <taxon>Betaproteobacteria</taxon>
        <taxon>Burkholderiales</taxon>
        <taxon>Alcaligenaceae</taxon>
        <taxon>Corticimicrobacter</taxon>
    </lineage>
</organism>
<feature type="domain" description="FecR N-terminal" evidence="3">
    <location>
        <begin position="10"/>
        <end position="54"/>
    </location>
</feature>
<evidence type="ECO:0000256" key="1">
    <source>
        <dbReference type="SAM" id="Phobius"/>
    </source>
</evidence>
<name>A0A2V1K2E2_9BURK</name>
<evidence type="ECO:0000259" key="2">
    <source>
        <dbReference type="Pfam" id="PF04773"/>
    </source>
</evidence>
<dbReference type="Proteomes" id="UP000245212">
    <property type="component" value="Unassembled WGS sequence"/>
</dbReference>